<evidence type="ECO:0000313" key="1">
    <source>
        <dbReference type="EMBL" id="KAH9510943.1"/>
    </source>
</evidence>
<dbReference type="AlphaFoldDB" id="A0A922HWX8"/>
<name>A0A922HWX8_DERFA</name>
<reference evidence="1" key="1">
    <citation type="submission" date="2013-05" db="EMBL/GenBank/DDBJ databases">
        <authorList>
            <person name="Yim A.K.Y."/>
            <person name="Chan T.F."/>
            <person name="Ji K.M."/>
            <person name="Liu X.Y."/>
            <person name="Zhou J.W."/>
            <person name="Li R.Q."/>
            <person name="Yang K.Y."/>
            <person name="Li J."/>
            <person name="Li M."/>
            <person name="Law P.T.W."/>
            <person name="Wu Y.L."/>
            <person name="Cai Z.L."/>
            <person name="Qin H."/>
            <person name="Bao Y."/>
            <person name="Leung R.K.K."/>
            <person name="Ng P.K.S."/>
            <person name="Zou J."/>
            <person name="Zhong X.J."/>
            <person name="Ran P.X."/>
            <person name="Zhong N.S."/>
            <person name="Liu Z.G."/>
            <person name="Tsui S.K.W."/>
        </authorList>
    </citation>
    <scope>NUCLEOTIDE SEQUENCE</scope>
    <source>
        <strain evidence="1">Derf</strain>
        <tissue evidence="1">Whole organism</tissue>
    </source>
</reference>
<proteinExistence type="predicted"/>
<comment type="caution">
    <text evidence="1">The sequence shown here is derived from an EMBL/GenBank/DDBJ whole genome shotgun (WGS) entry which is preliminary data.</text>
</comment>
<accession>A0A922HWX8</accession>
<sequence length="82" mass="9695">MYRFDDEFILFVTTDIGGQRVLRLYKIMAPLIIKNFLPQSLSYGFMGYSNCVGSLIRFEYNVNILIINMPGEHFCSFWIREK</sequence>
<reference evidence="1" key="2">
    <citation type="journal article" date="2022" name="Res Sq">
        <title>Comparative Genomics Reveals Insights into the Divergent Evolution of Astigmatic Mites and Household Pest Adaptations.</title>
        <authorList>
            <person name="Xiong Q."/>
            <person name="Wan A.T.-Y."/>
            <person name="Liu X.-Y."/>
            <person name="Fung C.S.-H."/>
            <person name="Xiao X."/>
            <person name="Malainual N."/>
            <person name="Hou J."/>
            <person name="Wang L."/>
            <person name="Wang M."/>
            <person name="Yang K."/>
            <person name="Cui Y."/>
            <person name="Leung E."/>
            <person name="Nong W."/>
            <person name="Shin S.-K."/>
            <person name="Au S."/>
            <person name="Jeong K.Y."/>
            <person name="Chew F.T."/>
            <person name="Hui J."/>
            <person name="Leung T.F."/>
            <person name="Tungtrongchitr A."/>
            <person name="Zhong N."/>
            <person name="Liu Z."/>
            <person name="Tsui S."/>
        </authorList>
    </citation>
    <scope>NUCLEOTIDE SEQUENCE</scope>
    <source>
        <strain evidence="1">Derf</strain>
        <tissue evidence="1">Whole organism</tissue>
    </source>
</reference>
<organism evidence="1 2">
    <name type="scientific">Dermatophagoides farinae</name>
    <name type="common">American house dust mite</name>
    <dbReference type="NCBI Taxonomy" id="6954"/>
    <lineage>
        <taxon>Eukaryota</taxon>
        <taxon>Metazoa</taxon>
        <taxon>Ecdysozoa</taxon>
        <taxon>Arthropoda</taxon>
        <taxon>Chelicerata</taxon>
        <taxon>Arachnida</taxon>
        <taxon>Acari</taxon>
        <taxon>Acariformes</taxon>
        <taxon>Sarcoptiformes</taxon>
        <taxon>Astigmata</taxon>
        <taxon>Psoroptidia</taxon>
        <taxon>Analgoidea</taxon>
        <taxon>Pyroglyphidae</taxon>
        <taxon>Dermatophagoidinae</taxon>
        <taxon>Dermatophagoides</taxon>
    </lineage>
</organism>
<protein>
    <submittedName>
        <fullName evidence="1">Uncharacterized protein</fullName>
    </submittedName>
</protein>
<keyword evidence="2" id="KW-1185">Reference proteome</keyword>
<evidence type="ECO:0000313" key="2">
    <source>
        <dbReference type="Proteomes" id="UP000790347"/>
    </source>
</evidence>
<gene>
    <name evidence="1" type="ORF">DERF_009433</name>
</gene>
<dbReference type="EMBL" id="ASGP02000004">
    <property type="protein sequence ID" value="KAH9510943.1"/>
    <property type="molecule type" value="Genomic_DNA"/>
</dbReference>
<dbReference type="Proteomes" id="UP000790347">
    <property type="component" value="Unassembled WGS sequence"/>
</dbReference>